<sequence>MSAIAFSPPTARAARATPVRTVLKTIAVLLVLAIVTVVATAFVRAAHRRAEMERLIADRAAYASRNFDDWVRAQLQLLQVLGTATLGQADNPVALRRAAAAALGATRAWDSVSILDANGRILAEAAPVPTAGPRRSPCPDELARALRGDVVVCTPPGSEAAPWDVAIVLTVAVAADAAAPTLVSAVVPFTRVQEQLASQGTPVTDAIESVVSDSGVVLARIPDPLRWIGRRPTSSYLDRLGDRSAGVFRASTLDGREVVVAAHRSAVTGWTRNVAVGIEDVPGWSTERGWVLARLAFLIAPLVVCLLGLRRLSDDA</sequence>
<gene>
    <name evidence="2" type="ORF">NK718_09425</name>
</gene>
<dbReference type="RefSeq" id="WP_254740941.1">
    <property type="nucleotide sequence ID" value="NZ_JANCLU010000007.1"/>
</dbReference>
<protein>
    <recommendedName>
        <fullName evidence="4">Cache domain-containing protein</fullName>
    </recommendedName>
</protein>
<keyword evidence="1" id="KW-1133">Transmembrane helix</keyword>
<feature type="transmembrane region" description="Helical" evidence="1">
    <location>
        <begin position="26"/>
        <end position="46"/>
    </location>
</feature>
<dbReference type="Proteomes" id="UP001205890">
    <property type="component" value="Unassembled WGS sequence"/>
</dbReference>
<evidence type="ECO:0000313" key="2">
    <source>
        <dbReference type="EMBL" id="MCP8938733.1"/>
    </source>
</evidence>
<evidence type="ECO:0000256" key="1">
    <source>
        <dbReference type="SAM" id="Phobius"/>
    </source>
</evidence>
<reference evidence="2 3" key="1">
    <citation type="submission" date="2022-07" db="EMBL/GenBank/DDBJ databases">
        <authorList>
            <person name="Li W.-J."/>
            <person name="Deng Q.-Q."/>
        </authorList>
    </citation>
    <scope>NUCLEOTIDE SEQUENCE [LARGE SCALE GENOMIC DNA]</scope>
    <source>
        <strain evidence="2 3">SYSU M60028</strain>
    </source>
</reference>
<accession>A0ABT1LES8</accession>
<feature type="transmembrane region" description="Helical" evidence="1">
    <location>
        <begin position="291"/>
        <end position="309"/>
    </location>
</feature>
<proteinExistence type="predicted"/>
<name>A0ABT1LES8_9HYPH</name>
<keyword evidence="1" id="KW-0472">Membrane</keyword>
<evidence type="ECO:0008006" key="4">
    <source>
        <dbReference type="Google" id="ProtNLM"/>
    </source>
</evidence>
<keyword evidence="1" id="KW-0812">Transmembrane</keyword>
<dbReference type="CDD" id="cd18774">
    <property type="entry name" value="PDC2_HK_sensor"/>
    <property type="match status" value="1"/>
</dbReference>
<organism evidence="2 3">
    <name type="scientific">Alsobacter ponti</name>
    <dbReference type="NCBI Taxonomy" id="2962936"/>
    <lineage>
        <taxon>Bacteria</taxon>
        <taxon>Pseudomonadati</taxon>
        <taxon>Pseudomonadota</taxon>
        <taxon>Alphaproteobacteria</taxon>
        <taxon>Hyphomicrobiales</taxon>
        <taxon>Alsobacteraceae</taxon>
        <taxon>Alsobacter</taxon>
    </lineage>
</organism>
<dbReference type="EMBL" id="JANCLU010000007">
    <property type="protein sequence ID" value="MCP8938733.1"/>
    <property type="molecule type" value="Genomic_DNA"/>
</dbReference>
<keyword evidence="3" id="KW-1185">Reference proteome</keyword>
<comment type="caution">
    <text evidence="2">The sequence shown here is derived from an EMBL/GenBank/DDBJ whole genome shotgun (WGS) entry which is preliminary data.</text>
</comment>
<evidence type="ECO:0000313" key="3">
    <source>
        <dbReference type="Proteomes" id="UP001205890"/>
    </source>
</evidence>